<dbReference type="Proteomes" id="UP000301475">
    <property type="component" value="Chromosome"/>
</dbReference>
<evidence type="ECO:0000256" key="6">
    <source>
        <dbReference type="ARBA" id="ARBA00023136"/>
    </source>
</evidence>
<evidence type="ECO:0000313" key="10">
    <source>
        <dbReference type="Proteomes" id="UP000301475"/>
    </source>
</evidence>
<dbReference type="OrthoDB" id="9808602at2"/>
<dbReference type="EMBL" id="CP039381">
    <property type="protein sequence ID" value="QCT06947.1"/>
    <property type="molecule type" value="Genomic_DNA"/>
</dbReference>
<dbReference type="PANTHER" id="PTHR30576:SF10">
    <property type="entry name" value="SLL5057 PROTEIN"/>
    <property type="match status" value="1"/>
</dbReference>
<keyword evidence="3 9" id="KW-0808">Transferase</keyword>
<evidence type="ECO:0000256" key="1">
    <source>
        <dbReference type="ARBA" id="ARBA00004141"/>
    </source>
</evidence>
<comment type="similarity">
    <text evidence="2">Belongs to the bacterial sugar transferase family.</text>
</comment>
<feature type="transmembrane region" description="Helical" evidence="7">
    <location>
        <begin position="278"/>
        <end position="302"/>
    </location>
</feature>
<dbReference type="KEGG" id="ruj:E5Z56_06035"/>
<evidence type="ECO:0000256" key="4">
    <source>
        <dbReference type="ARBA" id="ARBA00022692"/>
    </source>
</evidence>
<dbReference type="Pfam" id="PF02397">
    <property type="entry name" value="Bac_transf"/>
    <property type="match status" value="1"/>
</dbReference>
<dbReference type="GO" id="GO:0016020">
    <property type="term" value="C:membrane"/>
    <property type="evidence" value="ECO:0007669"/>
    <property type="project" value="UniProtKB-SubCell"/>
</dbReference>
<keyword evidence="10" id="KW-1185">Reference proteome</keyword>
<dbReference type="RefSeq" id="WP_138157023.1">
    <property type="nucleotide sequence ID" value="NZ_CP039381.1"/>
</dbReference>
<keyword evidence="4 7" id="KW-0812">Transmembrane</keyword>
<protein>
    <submittedName>
        <fullName evidence="9">Sugar transferase</fullName>
    </submittedName>
</protein>
<evidence type="ECO:0000259" key="8">
    <source>
        <dbReference type="Pfam" id="PF02397"/>
    </source>
</evidence>
<dbReference type="InterPro" id="IPR003362">
    <property type="entry name" value="Bact_transf"/>
</dbReference>
<dbReference type="AlphaFoldDB" id="A0A4P8XVG8"/>
<evidence type="ECO:0000256" key="7">
    <source>
        <dbReference type="SAM" id="Phobius"/>
    </source>
</evidence>
<dbReference type="PANTHER" id="PTHR30576">
    <property type="entry name" value="COLANIC BIOSYNTHESIS UDP-GLUCOSE LIPID CARRIER TRANSFERASE"/>
    <property type="match status" value="1"/>
</dbReference>
<keyword evidence="5 7" id="KW-1133">Transmembrane helix</keyword>
<evidence type="ECO:0000256" key="2">
    <source>
        <dbReference type="ARBA" id="ARBA00006464"/>
    </source>
</evidence>
<dbReference type="Gene3D" id="3.40.50.720">
    <property type="entry name" value="NAD(P)-binding Rossmann-like Domain"/>
    <property type="match status" value="1"/>
</dbReference>
<feature type="transmembrane region" description="Helical" evidence="7">
    <location>
        <begin position="111"/>
        <end position="133"/>
    </location>
</feature>
<evidence type="ECO:0000256" key="3">
    <source>
        <dbReference type="ARBA" id="ARBA00022679"/>
    </source>
</evidence>
<dbReference type="Pfam" id="PF13727">
    <property type="entry name" value="CoA_binding_3"/>
    <property type="match status" value="1"/>
</dbReference>
<sequence length="483" mass="56089">MYKKRYQSWRKHFDFLLLDLFCLHLAYLFSYLIIFKGQNPYGNTFYNNALLVVTLIDSAVIVFYQTFRNVIQRDLFKEISITVKHSIIVALLSIISIYITDTTNYYNRYLLLLMFVFYVVITFTVRCLWKLFLTKRATNGGKRKLFIVTTESLMETVLDNIRNKNYQRYNIVGISVIDKDLKGEYIDGVKIVANSDDVYEFVCKNWVDEVFINLDQEQPYPTFLVDMFEEMGVITHIKLFNENNTLGRKQFVEHMAGYTVLTTTINYASPFQLLVKRLIDIVVGIIGCVLTGILTLIIGPLIKKADPGPIFFAQERVGENGKTFKMYKFRSMYMDAEERKKELEEHNKVGDGLMFKMDEDPRIIGFEKLPDGTTKRGIGNILRDTSLDEFPQFLNVLKGDMSLIGTRPPTVNEVQKYELHHRARLSTKPGITGLWQVSGRSDITDFEEVVKLDTQYIQNWSLSYDVKIILKTIKVILKREGSM</sequence>
<evidence type="ECO:0000256" key="5">
    <source>
        <dbReference type="ARBA" id="ARBA00022989"/>
    </source>
</evidence>
<evidence type="ECO:0000313" key="9">
    <source>
        <dbReference type="EMBL" id="QCT06947.1"/>
    </source>
</evidence>
<gene>
    <name evidence="9" type="ORF">E5Z56_06035</name>
</gene>
<accession>A0A4P8XVG8</accession>
<dbReference type="InterPro" id="IPR017475">
    <property type="entry name" value="EPS_sugar_tfrase"/>
</dbReference>
<reference evidence="9 10" key="1">
    <citation type="submission" date="2019-04" db="EMBL/GenBank/DDBJ databases">
        <authorList>
            <person name="Embree M."/>
            <person name="Gaffney J.R."/>
        </authorList>
    </citation>
    <scope>NUCLEOTIDE SEQUENCE [LARGE SCALE GENOMIC DNA]</scope>
    <source>
        <strain evidence="9 10">JE7A12</strain>
    </source>
</reference>
<organism evidence="9 10">
    <name type="scientific">Ruminococcus bovis</name>
    <dbReference type="NCBI Taxonomy" id="2564099"/>
    <lineage>
        <taxon>Bacteria</taxon>
        <taxon>Bacillati</taxon>
        <taxon>Bacillota</taxon>
        <taxon>Clostridia</taxon>
        <taxon>Eubacteriales</taxon>
        <taxon>Oscillospiraceae</taxon>
        <taxon>Ruminococcus</taxon>
    </lineage>
</organism>
<dbReference type="NCBIfam" id="TIGR03025">
    <property type="entry name" value="EPS_sugtrans"/>
    <property type="match status" value="1"/>
</dbReference>
<feature type="transmembrane region" description="Helical" evidence="7">
    <location>
        <begin position="79"/>
        <end position="99"/>
    </location>
</feature>
<feature type="domain" description="Bacterial sugar transferase" evidence="8">
    <location>
        <begin position="276"/>
        <end position="478"/>
    </location>
</feature>
<keyword evidence="6 7" id="KW-0472">Membrane</keyword>
<name>A0A4P8XVG8_9FIRM</name>
<dbReference type="GO" id="GO:0016780">
    <property type="term" value="F:phosphotransferase activity, for other substituted phosphate groups"/>
    <property type="evidence" value="ECO:0007669"/>
    <property type="project" value="TreeGrafter"/>
</dbReference>
<feature type="transmembrane region" description="Helical" evidence="7">
    <location>
        <begin position="46"/>
        <end position="67"/>
    </location>
</feature>
<feature type="transmembrane region" description="Helical" evidence="7">
    <location>
        <begin position="12"/>
        <end position="34"/>
    </location>
</feature>
<comment type="subcellular location">
    <subcellularLocation>
        <location evidence="1">Membrane</location>
        <topology evidence="1">Multi-pass membrane protein</topology>
    </subcellularLocation>
</comment>
<proteinExistence type="inferred from homology"/>